<feature type="transmembrane region" description="Helical" evidence="8">
    <location>
        <begin position="45"/>
        <end position="69"/>
    </location>
</feature>
<keyword evidence="2" id="KW-0813">Transport</keyword>
<dbReference type="PANTHER" id="PTHR23513">
    <property type="entry name" value="INTEGRAL MEMBRANE EFFLUX PROTEIN-RELATED"/>
    <property type="match status" value="1"/>
</dbReference>
<evidence type="ECO:0000256" key="1">
    <source>
        <dbReference type="ARBA" id="ARBA00004651"/>
    </source>
</evidence>
<dbReference type="PANTHER" id="PTHR23513:SF11">
    <property type="entry name" value="STAPHYLOFERRIN A TRANSPORTER"/>
    <property type="match status" value="1"/>
</dbReference>
<evidence type="ECO:0000256" key="6">
    <source>
        <dbReference type="ARBA" id="ARBA00023136"/>
    </source>
</evidence>
<dbReference type="InterPro" id="IPR036259">
    <property type="entry name" value="MFS_trans_sf"/>
</dbReference>
<proteinExistence type="predicted"/>
<organism evidence="9 10">
    <name type="scientific">Homoserinibacter gongjuensis</name>
    <dbReference type="NCBI Taxonomy" id="1162968"/>
    <lineage>
        <taxon>Bacteria</taxon>
        <taxon>Bacillati</taxon>
        <taxon>Actinomycetota</taxon>
        <taxon>Actinomycetes</taxon>
        <taxon>Micrococcales</taxon>
        <taxon>Microbacteriaceae</taxon>
        <taxon>Homoserinibacter</taxon>
    </lineage>
</organism>
<feature type="compositionally biased region" description="Basic residues" evidence="7">
    <location>
        <begin position="411"/>
        <end position="429"/>
    </location>
</feature>
<feature type="transmembrane region" description="Helical" evidence="8">
    <location>
        <begin position="257"/>
        <end position="275"/>
    </location>
</feature>
<keyword evidence="4 8" id="KW-0812">Transmembrane</keyword>
<keyword evidence="5 8" id="KW-1133">Transmembrane helix</keyword>
<evidence type="ECO:0000313" key="10">
    <source>
        <dbReference type="Proteomes" id="UP001157069"/>
    </source>
</evidence>
<keyword evidence="3" id="KW-1003">Cell membrane</keyword>
<evidence type="ECO:0000256" key="7">
    <source>
        <dbReference type="SAM" id="MobiDB-lite"/>
    </source>
</evidence>
<feature type="transmembrane region" description="Helical" evidence="8">
    <location>
        <begin position="12"/>
        <end position="30"/>
    </location>
</feature>
<feature type="transmembrane region" description="Helical" evidence="8">
    <location>
        <begin position="282"/>
        <end position="302"/>
    </location>
</feature>
<dbReference type="InterPro" id="IPR010290">
    <property type="entry name" value="TM_effector"/>
</dbReference>
<feature type="region of interest" description="Disordered" evidence="7">
    <location>
        <begin position="472"/>
        <end position="499"/>
    </location>
</feature>
<dbReference type="Pfam" id="PF05977">
    <property type="entry name" value="MFS_3"/>
    <property type="match status" value="1"/>
</dbReference>
<evidence type="ECO:0000256" key="2">
    <source>
        <dbReference type="ARBA" id="ARBA00022448"/>
    </source>
</evidence>
<evidence type="ECO:0000256" key="5">
    <source>
        <dbReference type="ARBA" id="ARBA00022989"/>
    </source>
</evidence>
<protein>
    <recommendedName>
        <fullName evidence="11">MFS transporter</fullName>
    </recommendedName>
</protein>
<feature type="region of interest" description="Disordered" evidence="7">
    <location>
        <begin position="405"/>
        <end position="440"/>
    </location>
</feature>
<dbReference type="Proteomes" id="UP001157069">
    <property type="component" value="Unassembled WGS sequence"/>
</dbReference>
<feature type="transmembrane region" description="Helical" evidence="8">
    <location>
        <begin position="308"/>
        <end position="330"/>
    </location>
</feature>
<reference evidence="10" key="1">
    <citation type="journal article" date="2019" name="Int. J. Syst. Evol. Microbiol.">
        <title>The Global Catalogue of Microorganisms (GCM) 10K type strain sequencing project: providing services to taxonomists for standard genome sequencing and annotation.</title>
        <authorList>
            <consortium name="The Broad Institute Genomics Platform"/>
            <consortium name="The Broad Institute Genome Sequencing Center for Infectious Disease"/>
            <person name="Wu L."/>
            <person name="Ma J."/>
        </authorList>
    </citation>
    <scope>NUCLEOTIDE SEQUENCE [LARGE SCALE GENOMIC DNA]</scope>
    <source>
        <strain evidence="10">NBRC 108755</strain>
    </source>
</reference>
<accession>A0ABQ6JQI6</accession>
<evidence type="ECO:0000256" key="8">
    <source>
        <dbReference type="SAM" id="Phobius"/>
    </source>
</evidence>
<dbReference type="SUPFAM" id="SSF103473">
    <property type="entry name" value="MFS general substrate transporter"/>
    <property type="match status" value="1"/>
</dbReference>
<dbReference type="Gene3D" id="1.20.1250.20">
    <property type="entry name" value="MFS general substrate transporter like domains"/>
    <property type="match status" value="1"/>
</dbReference>
<dbReference type="CDD" id="cd06173">
    <property type="entry name" value="MFS_MefA_like"/>
    <property type="match status" value="1"/>
</dbReference>
<comment type="caution">
    <text evidence="9">The sequence shown here is derived from an EMBL/GenBank/DDBJ whole genome shotgun (WGS) entry which is preliminary data.</text>
</comment>
<dbReference type="EMBL" id="BSVA01000001">
    <property type="protein sequence ID" value="GMA90567.1"/>
    <property type="molecule type" value="Genomic_DNA"/>
</dbReference>
<feature type="transmembrane region" description="Helical" evidence="8">
    <location>
        <begin position="219"/>
        <end position="237"/>
    </location>
</feature>
<evidence type="ECO:0000256" key="4">
    <source>
        <dbReference type="ARBA" id="ARBA00022692"/>
    </source>
</evidence>
<gene>
    <name evidence="9" type="ORF">GCM10025869_10960</name>
</gene>
<keyword evidence="6 8" id="KW-0472">Membrane</keyword>
<comment type="subcellular location">
    <subcellularLocation>
        <location evidence="1">Cell membrane</location>
        <topology evidence="1">Multi-pass membrane protein</topology>
    </subcellularLocation>
</comment>
<name>A0ABQ6JQI6_9MICO</name>
<keyword evidence="10" id="KW-1185">Reference proteome</keyword>
<sequence>MFRSFATRNYRIWFAGALVSNVGTWMQRIAQDWLVLAELTDDDAVAVGVVMALQFGPQLVLLPVTGWVADRFDRRHVLAVTQGSMMLLGAGLGLLTIFGVVQLWMVFGFALGLGVAAAFDSPARQAFVGELVDDNSLANAVALNAASFNTARLIGPAVAGMLVAVVGSGWVFLINATTFLAVLGSIWALRPAEFTPFTRKARGRGQMRAGFRYVRRRPDILLVLAMVFLTGTLGYNFPIYTATMAKVEFGEGPEEFGWLSSALAVGSVAGALIAARRDRPRLRTVTLASLAFGISLGAAALAPELWSFAALLVIVGFSGITMMNTANAYVQTTTAPSMRGRVLALYLAIFMGGTPIGAPLIGAVADLAGPAGRSWWVPPPGSPRRASPPSSTCARARCACAGRAAAGGRSASRRRRPRIATRQPRRSRSSRSAPSVDPGGALAERRLPLLCRTSCCAGLPLLCRTPDAVVQEPAGRSPRIRASRQPSPRELLHNSIPPT</sequence>
<evidence type="ECO:0008006" key="11">
    <source>
        <dbReference type="Google" id="ProtNLM"/>
    </source>
</evidence>
<evidence type="ECO:0000313" key="9">
    <source>
        <dbReference type="EMBL" id="GMA90567.1"/>
    </source>
</evidence>
<evidence type="ECO:0000256" key="3">
    <source>
        <dbReference type="ARBA" id="ARBA00022475"/>
    </source>
</evidence>
<feature type="transmembrane region" description="Helical" evidence="8">
    <location>
        <begin position="342"/>
        <end position="365"/>
    </location>
</feature>